<dbReference type="GO" id="GO:0004190">
    <property type="term" value="F:aspartic-type endopeptidase activity"/>
    <property type="evidence" value="ECO:0007669"/>
    <property type="project" value="UniProtKB-UniRule"/>
</dbReference>
<evidence type="ECO:0000256" key="10">
    <source>
        <dbReference type="RuleBase" id="RU000594"/>
    </source>
</evidence>
<evidence type="ECO:0000256" key="6">
    <source>
        <dbReference type="ARBA" id="ARBA00022801"/>
    </source>
</evidence>
<feature type="active site" evidence="9">
    <location>
        <position position="123"/>
    </location>
</feature>
<keyword evidence="4 9" id="KW-0812">Transmembrane</keyword>
<feature type="transmembrane region" description="Helical" evidence="9">
    <location>
        <begin position="133"/>
        <end position="157"/>
    </location>
</feature>
<evidence type="ECO:0000313" key="12">
    <source>
        <dbReference type="EMBL" id="HIZ75464.1"/>
    </source>
</evidence>
<name>A0A9D2G979_9FIRM</name>
<dbReference type="EMBL" id="DXAY01000225">
    <property type="protein sequence ID" value="HIZ75464.1"/>
    <property type="molecule type" value="Genomic_DNA"/>
</dbReference>
<comment type="subcellular location">
    <subcellularLocation>
        <location evidence="9">Cell membrane</location>
        <topology evidence="9">Multi-pass membrane protein</topology>
    </subcellularLocation>
</comment>
<feature type="transmembrane region" description="Helical" evidence="9">
    <location>
        <begin position="68"/>
        <end position="88"/>
    </location>
</feature>
<evidence type="ECO:0000256" key="8">
    <source>
        <dbReference type="ARBA" id="ARBA00023136"/>
    </source>
</evidence>
<comment type="function">
    <text evidence="9 10">This protein specifically catalyzes the removal of signal peptides from prolipoproteins.</text>
</comment>
<feature type="transmembrane region" description="Helical" evidence="9">
    <location>
        <begin position="95"/>
        <end position="113"/>
    </location>
</feature>
<reference evidence="12" key="2">
    <citation type="submission" date="2021-04" db="EMBL/GenBank/DDBJ databases">
        <authorList>
            <person name="Gilroy R."/>
        </authorList>
    </citation>
    <scope>NUCLEOTIDE SEQUENCE</scope>
    <source>
        <strain evidence="12">CHK196-3914</strain>
    </source>
</reference>
<feature type="active site" evidence="9">
    <location>
        <position position="139"/>
    </location>
</feature>
<evidence type="ECO:0000256" key="1">
    <source>
        <dbReference type="ARBA" id="ARBA00006139"/>
    </source>
</evidence>
<evidence type="ECO:0000256" key="3">
    <source>
        <dbReference type="ARBA" id="ARBA00022670"/>
    </source>
</evidence>
<dbReference type="GO" id="GO:0006508">
    <property type="term" value="P:proteolysis"/>
    <property type="evidence" value="ECO:0007669"/>
    <property type="project" value="UniProtKB-KW"/>
</dbReference>
<comment type="similarity">
    <text evidence="1 9 11">Belongs to the peptidase A8 family.</text>
</comment>
<keyword evidence="8 9" id="KW-0472">Membrane</keyword>
<dbReference type="EC" id="3.4.23.36" evidence="9"/>
<evidence type="ECO:0000256" key="7">
    <source>
        <dbReference type="ARBA" id="ARBA00022989"/>
    </source>
</evidence>
<comment type="pathway">
    <text evidence="9">Protein modification; lipoprotein biosynthesis (signal peptide cleavage).</text>
</comment>
<keyword evidence="5 9" id="KW-0064">Aspartyl protease</keyword>
<dbReference type="AlphaFoldDB" id="A0A9D2G979"/>
<comment type="caution">
    <text evidence="9">Lacks conserved residue(s) required for the propagation of feature annotation.</text>
</comment>
<dbReference type="PRINTS" id="PR00781">
    <property type="entry name" value="LIPOSIGPTASE"/>
</dbReference>
<dbReference type="InterPro" id="IPR001872">
    <property type="entry name" value="Peptidase_A8"/>
</dbReference>
<protein>
    <recommendedName>
        <fullName evidence="9">Lipoprotein signal peptidase</fullName>
        <ecNumber evidence="9">3.4.23.36</ecNumber>
    </recommendedName>
    <alternativeName>
        <fullName evidence="9">Prolipoprotein signal peptidase</fullName>
    </alternativeName>
    <alternativeName>
        <fullName evidence="9">Signal peptidase II</fullName>
        <shortName evidence="9">SPase II</shortName>
    </alternativeName>
</protein>
<keyword evidence="3 9" id="KW-0645">Protease</keyword>
<gene>
    <name evidence="9 12" type="primary">lspA</name>
    <name evidence="12" type="ORF">H9723_09560</name>
</gene>
<keyword evidence="7 9" id="KW-1133">Transmembrane helix</keyword>
<organism evidence="12 13">
    <name type="scientific">Candidatus Mediterraneibacter stercoravium</name>
    <dbReference type="NCBI Taxonomy" id="2838685"/>
    <lineage>
        <taxon>Bacteria</taxon>
        <taxon>Bacillati</taxon>
        <taxon>Bacillota</taxon>
        <taxon>Clostridia</taxon>
        <taxon>Lachnospirales</taxon>
        <taxon>Lachnospiraceae</taxon>
        <taxon>Mediterraneibacter</taxon>
    </lineage>
</organism>
<evidence type="ECO:0000256" key="9">
    <source>
        <dbReference type="HAMAP-Rule" id="MF_00161"/>
    </source>
</evidence>
<sequence length="176" mass="20484">MDRMKNIKSYFIALIWFAAAVGFDQITKWLAAINLKDKQPLVLIEGVFQLRYLENRGAAFGMMQNRQYLFAAGAVIIFLLVVFIYGRIPHVKKYIPLRICAVLLCSGAIGNMIDRLRLNYVIDFFYFNLIDFPIFNVADCYVVIACFAFVFLMLFYYKDDNDFRFLRLGQTTDSND</sequence>
<accession>A0A9D2G979</accession>
<dbReference type="Pfam" id="PF01252">
    <property type="entry name" value="Peptidase_A8"/>
    <property type="match status" value="1"/>
</dbReference>
<evidence type="ECO:0000256" key="4">
    <source>
        <dbReference type="ARBA" id="ARBA00022692"/>
    </source>
</evidence>
<comment type="caution">
    <text evidence="12">The sequence shown here is derived from an EMBL/GenBank/DDBJ whole genome shotgun (WGS) entry which is preliminary data.</text>
</comment>
<evidence type="ECO:0000256" key="2">
    <source>
        <dbReference type="ARBA" id="ARBA00022475"/>
    </source>
</evidence>
<evidence type="ECO:0000256" key="5">
    <source>
        <dbReference type="ARBA" id="ARBA00022750"/>
    </source>
</evidence>
<dbReference type="NCBIfam" id="TIGR00077">
    <property type="entry name" value="lspA"/>
    <property type="match status" value="1"/>
</dbReference>
<evidence type="ECO:0000256" key="11">
    <source>
        <dbReference type="RuleBase" id="RU004181"/>
    </source>
</evidence>
<dbReference type="PROSITE" id="PS00855">
    <property type="entry name" value="SPASE_II"/>
    <property type="match status" value="1"/>
</dbReference>
<dbReference type="PANTHER" id="PTHR33695:SF1">
    <property type="entry name" value="LIPOPROTEIN SIGNAL PEPTIDASE"/>
    <property type="match status" value="1"/>
</dbReference>
<keyword evidence="2 9" id="KW-1003">Cell membrane</keyword>
<evidence type="ECO:0000313" key="13">
    <source>
        <dbReference type="Proteomes" id="UP000824116"/>
    </source>
</evidence>
<proteinExistence type="inferred from homology"/>
<reference evidence="12" key="1">
    <citation type="journal article" date="2021" name="PeerJ">
        <title>Extensive microbial diversity within the chicken gut microbiome revealed by metagenomics and culture.</title>
        <authorList>
            <person name="Gilroy R."/>
            <person name="Ravi A."/>
            <person name="Getino M."/>
            <person name="Pursley I."/>
            <person name="Horton D.L."/>
            <person name="Alikhan N.F."/>
            <person name="Baker D."/>
            <person name="Gharbi K."/>
            <person name="Hall N."/>
            <person name="Watson M."/>
            <person name="Adriaenssens E.M."/>
            <person name="Foster-Nyarko E."/>
            <person name="Jarju S."/>
            <person name="Secka A."/>
            <person name="Antonio M."/>
            <person name="Oren A."/>
            <person name="Chaudhuri R.R."/>
            <person name="La Ragione R."/>
            <person name="Hildebrand F."/>
            <person name="Pallen M.J."/>
        </authorList>
    </citation>
    <scope>NUCLEOTIDE SEQUENCE</scope>
    <source>
        <strain evidence="12">CHK196-3914</strain>
    </source>
</reference>
<dbReference type="HAMAP" id="MF_00161">
    <property type="entry name" value="LspA"/>
    <property type="match status" value="1"/>
</dbReference>
<dbReference type="PANTHER" id="PTHR33695">
    <property type="entry name" value="LIPOPROTEIN SIGNAL PEPTIDASE"/>
    <property type="match status" value="1"/>
</dbReference>
<keyword evidence="6 9" id="KW-0378">Hydrolase</keyword>
<dbReference type="Proteomes" id="UP000824116">
    <property type="component" value="Unassembled WGS sequence"/>
</dbReference>
<dbReference type="GO" id="GO:0005886">
    <property type="term" value="C:plasma membrane"/>
    <property type="evidence" value="ECO:0007669"/>
    <property type="project" value="UniProtKB-SubCell"/>
</dbReference>
<comment type="catalytic activity">
    <reaction evidence="9 10">
        <text>Release of signal peptides from bacterial membrane prolipoproteins. Hydrolyzes -Xaa-Yaa-Zaa-|-(S,diacylglyceryl)Cys-, in which Xaa is hydrophobic (preferably Leu), and Yaa (Ala or Ser) and Zaa (Gly or Ala) have small, neutral side chains.</text>
        <dbReference type="EC" id="3.4.23.36"/>
    </reaction>
</comment>